<dbReference type="GO" id="GO:0003723">
    <property type="term" value="F:RNA binding"/>
    <property type="evidence" value="ECO:0007669"/>
    <property type="project" value="UniProtKB-UniRule"/>
</dbReference>
<dbReference type="InterPro" id="IPR012677">
    <property type="entry name" value="Nucleotide-bd_a/b_plait_sf"/>
</dbReference>
<dbReference type="AlphaFoldDB" id="A0A843TYZ9"/>
<dbReference type="InterPro" id="IPR035979">
    <property type="entry name" value="RBD_domain_sf"/>
</dbReference>
<keyword evidence="1" id="KW-0694">RNA-binding</keyword>
<comment type="caution">
    <text evidence="4">The sequence shown here is derived from an EMBL/GenBank/DDBJ whole genome shotgun (WGS) entry which is preliminary data.</text>
</comment>
<keyword evidence="5" id="KW-1185">Reference proteome</keyword>
<proteinExistence type="predicted"/>
<dbReference type="Pfam" id="PF00076">
    <property type="entry name" value="RRM_1"/>
    <property type="match status" value="1"/>
</dbReference>
<protein>
    <recommendedName>
        <fullName evidence="3">RRM domain-containing protein</fullName>
    </recommendedName>
</protein>
<dbReference type="InterPro" id="IPR050441">
    <property type="entry name" value="RBM"/>
</dbReference>
<sequence length="264" mass="28228">MFSPFGKIVSEDFLWHTRGPKRGEPRGYAFIQYSTKEEAQLAKMKMNGRLACGRPLVVRFANERCFAETGASKAASDTKKLSNGSSSSSQLGRSAMIAAIRNKLKSLEEEGSGTKRPKIFFPTSDDGGPATGFRRSDLRRSRGIRRPPAASFGRSPPPAVSGVGIRQAGSPTIAGDGEILATGGGGFRQLAANGGGFRRSSESGHRRSPPAAENIHHLEKCIQKGHDKMKPVLHSSSAKTMKDVENNEAGADCSTAKGMETSIY</sequence>
<evidence type="ECO:0000313" key="4">
    <source>
        <dbReference type="EMBL" id="MQL78042.1"/>
    </source>
</evidence>
<dbReference type="SUPFAM" id="SSF54928">
    <property type="entry name" value="RNA-binding domain, RBD"/>
    <property type="match status" value="1"/>
</dbReference>
<accession>A0A843TYZ9</accession>
<feature type="region of interest" description="Disordered" evidence="2">
    <location>
        <begin position="108"/>
        <end position="163"/>
    </location>
</feature>
<feature type="region of interest" description="Disordered" evidence="2">
    <location>
        <begin position="237"/>
        <end position="264"/>
    </location>
</feature>
<dbReference type="PROSITE" id="PS50102">
    <property type="entry name" value="RRM"/>
    <property type="match status" value="1"/>
</dbReference>
<reference evidence="4" key="1">
    <citation type="submission" date="2017-07" db="EMBL/GenBank/DDBJ databases">
        <title>Taro Niue Genome Assembly and Annotation.</title>
        <authorList>
            <person name="Atibalentja N."/>
            <person name="Keating K."/>
            <person name="Fields C.J."/>
        </authorList>
    </citation>
    <scope>NUCLEOTIDE SEQUENCE</scope>
    <source>
        <strain evidence="4">Niue_2</strain>
        <tissue evidence="4">Leaf</tissue>
    </source>
</reference>
<organism evidence="4 5">
    <name type="scientific">Colocasia esculenta</name>
    <name type="common">Wild taro</name>
    <name type="synonym">Arum esculentum</name>
    <dbReference type="NCBI Taxonomy" id="4460"/>
    <lineage>
        <taxon>Eukaryota</taxon>
        <taxon>Viridiplantae</taxon>
        <taxon>Streptophyta</taxon>
        <taxon>Embryophyta</taxon>
        <taxon>Tracheophyta</taxon>
        <taxon>Spermatophyta</taxon>
        <taxon>Magnoliopsida</taxon>
        <taxon>Liliopsida</taxon>
        <taxon>Araceae</taxon>
        <taxon>Aroideae</taxon>
        <taxon>Colocasieae</taxon>
        <taxon>Colocasia</taxon>
    </lineage>
</organism>
<dbReference type="Proteomes" id="UP000652761">
    <property type="component" value="Unassembled WGS sequence"/>
</dbReference>
<dbReference type="OrthoDB" id="6730379at2759"/>
<name>A0A843TYZ9_COLES</name>
<evidence type="ECO:0000259" key="3">
    <source>
        <dbReference type="PROSITE" id="PS50102"/>
    </source>
</evidence>
<dbReference type="InterPro" id="IPR000504">
    <property type="entry name" value="RRM_dom"/>
</dbReference>
<gene>
    <name evidence="4" type="ORF">Taro_010470</name>
</gene>
<evidence type="ECO:0000256" key="1">
    <source>
        <dbReference type="PROSITE-ProRule" id="PRU00176"/>
    </source>
</evidence>
<evidence type="ECO:0000256" key="2">
    <source>
        <dbReference type="SAM" id="MobiDB-lite"/>
    </source>
</evidence>
<dbReference type="PANTHER" id="PTHR48034">
    <property type="entry name" value="TRANSFORMER-2 SEX-DETERMINING PROTEIN-RELATED"/>
    <property type="match status" value="1"/>
</dbReference>
<feature type="domain" description="RRM" evidence="3">
    <location>
        <begin position="1"/>
        <end position="63"/>
    </location>
</feature>
<dbReference type="EMBL" id="NMUH01000379">
    <property type="protein sequence ID" value="MQL78042.1"/>
    <property type="molecule type" value="Genomic_DNA"/>
</dbReference>
<evidence type="ECO:0000313" key="5">
    <source>
        <dbReference type="Proteomes" id="UP000652761"/>
    </source>
</evidence>
<dbReference type="Gene3D" id="3.30.70.330">
    <property type="match status" value="1"/>
</dbReference>